<dbReference type="GO" id="GO:0017004">
    <property type="term" value="P:cytochrome complex assembly"/>
    <property type="evidence" value="ECO:0007669"/>
    <property type="project" value="InterPro"/>
</dbReference>
<dbReference type="GO" id="GO:0016491">
    <property type="term" value="F:oxidoreductase activity"/>
    <property type="evidence" value="ECO:0007669"/>
    <property type="project" value="InterPro"/>
</dbReference>
<evidence type="ECO:0000256" key="5">
    <source>
        <dbReference type="ARBA" id="ARBA00023136"/>
    </source>
</evidence>
<dbReference type="RefSeq" id="WP_313496423.1">
    <property type="nucleotide sequence ID" value="NZ_CP134879.1"/>
</dbReference>
<proteinExistence type="predicted"/>
<gene>
    <name evidence="8" type="ORF">RN606_08895</name>
    <name evidence="9" type="ORF">RN607_09120</name>
</gene>
<keyword evidence="10" id="KW-1185">Reference proteome</keyword>
<keyword evidence="3 6" id="KW-0812">Transmembrane</keyword>
<evidence type="ECO:0000256" key="4">
    <source>
        <dbReference type="ARBA" id="ARBA00022989"/>
    </source>
</evidence>
<feature type="transmembrane region" description="Helical" evidence="6">
    <location>
        <begin position="43"/>
        <end position="65"/>
    </location>
</feature>
<comment type="subcellular location">
    <subcellularLocation>
        <location evidence="1">Cell membrane</location>
        <topology evidence="1">Multi-pass membrane protein</topology>
    </subcellularLocation>
</comment>
<evidence type="ECO:0000256" key="3">
    <source>
        <dbReference type="ARBA" id="ARBA00022692"/>
    </source>
</evidence>
<dbReference type="Gene3D" id="2.60.120.260">
    <property type="entry name" value="Galactose-binding domain-like"/>
    <property type="match status" value="1"/>
</dbReference>
<evidence type="ECO:0000313" key="9">
    <source>
        <dbReference type="EMBL" id="WNM26361.1"/>
    </source>
</evidence>
<reference evidence="8 10" key="1">
    <citation type="submission" date="2023-09" db="EMBL/GenBank/DDBJ databases">
        <title>Demequina sp. a novel bacteria isolated from Capsicum annuum.</title>
        <authorList>
            <person name="Humaira Z."/>
            <person name="Lee J."/>
            <person name="Cho D."/>
        </authorList>
    </citation>
    <scope>NUCLEOTIDE SEQUENCE [LARGE SCALE GENOMIC DNA]</scope>
    <source>
        <strain evidence="8 10">OYTSA14</strain>
        <strain evidence="9">PMTSA13</strain>
    </source>
</reference>
<organism evidence="8 10">
    <name type="scientific">Demequina capsici</name>
    <dbReference type="NCBI Taxonomy" id="3075620"/>
    <lineage>
        <taxon>Bacteria</taxon>
        <taxon>Bacillati</taxon>
        <taxon>Actinomycetota</taxon>
        <taxon>Actinomycetes</taxon>
        <taxon>Micrococcales</taxon>
        <taxon>Demequinaceae</taxon>
        <taxon>Demequina</taxon>
    </lineage>
</organism>
<evidence type="ECO:0000259" key="7">
    <source>
        <dbReference type="PROSITE" id="PS51352"/>
    </source>
</evidence>
<dbReference type="KEGG" id="dcp:RN607_09120"/>
<dbReference type="PROSITE" id="PS51352">
    <property type="entry name" value="THIOREDOXIN_2"/>
    <property type="match status" value="1"/>
</dbReference>
<dbReference type="Proteomes" id="UP001303408">
    <property type="component" value="Chromosome"/>
</dbReference>
<dbReference type="InterPro" id="IPR041017">
    <property type="entry name" value="Thioredoxin_10"/>
</dbReference>
<dbReference type="AlphaFoldDB" id="A0AA96F4B6"/>
<dbReference type="Pfam" id="PF08534">
    <property type="entry name" value="Redoxin"/>
    <property type="match status" value="1"/>
</dbReference>
<dbReference type="InterPro" id="IPR013740">
    <property type="entry name" value="Redoxin"/>
</dbReference>
<dbReference type="InterPro" id="IPR013766">
    <property type="entry name" value="Thioredoxin_domain"/>
</dbReference>
<dbReference type="PANTHER" id="PTHR42852">
    <property type="entry name" value="THIOL:DISULFIDE INTERCHANGE PROTEIN DSBE"/>
    <property type="match status" value="1"/>
</dbReference>
<evidence type="ECO:0000313" key="8">
    <source>
        <dbReference type="EMBL" id="WNM23484.1"/>
    </source>
</evidence>
<keyword evidence="5 6" id="KW-0472">Membrane</keyword>
<protein>
    <submittedName>
        <fullName evidence="8">Cytochrome c biogenesis protein CcdA</fullName>
    </submittedName>
</protein>
<accession>A0AA96F4B6</accession>
<sequence>MITLLIVGLVSGIITAISPCVLPVLPAILTSSIQDGAASRRRPIVVVAGLVTSFAVFTLLGGVLLSSLGLPDDLLRWVGIVVLAIVGLGLAIPAVGHLLERPFQNTRIPTLSRDGNGYVMGLALGLVFVPCAGPILAAITVLAATNGLSWGLVVLTLAFSAGIAVPLLGFGLAGQAIGSRVKSVRTRLRGIRVASGVILMLTALVIATNLAEPLQRAVPGFLASVQDSIENNDAVRGQLDGLSGRSAASAATGDAMTFDQCADADESVLHNCGDARGFEDIAAWLNTPDGAAPDLTGKVVLVDFWTYSCINCQRTFPYLTAWYSKYKDLGLEIVGIHTPEFAFEKVQANVADATDRYGIDYPVGLDNDYATWQQWDQRFWPAHYLIDQNGVVRQVHYGEGGYQQTEALIQELLGMPDGGYVQADDGSHTSGRTQESYLGGSRLAYAENESYTVGEDTAFSGTPTPTLNHFSFNGHWTIQDEYAQAGDGARLFLHYYASDVYLVMAGTGTVKVTVLGSGTTTEVQVDGTSDLYTLVSGDPQEAVVELDFSPGVQAYAFTFG</sequence>
<dbReference type="Pfam" id="PF02683">
    <property type="entry name" value="DsbD_TM"/>
    <property type="match status" value="1"/>
</dbReference>
<dbReference type="InterPro" id="IPR036249">
    <property type="entry name" value="Thioredoxin-like_sf"/>
</dbReference>
<dbReference type="InterPro" id="IPR003834">
    <property type="entry name" value="Cyt_c_assmbl_TM_dom"/>
</dbReference>
<feature type="transmembrane region" description="Helical" evidence="6">
    <location>
        <begin position="193"/>
        <end position="211"/>
    </location>
</feature>
<feature type="domain" description="Thioredoxin" evidence="7">
    <location>
        <begin position="281"/>
        <end position="414"/>
    </location>
</feature>
<feature type="transmembrane region" description="Helical" evidence="6">
    <location>
        <begin position="77"/>
        <end position="99"/>
    </location>
</feature>
<dbReference type="EMBL" id="CP134880">
    <property type="protein sequence ID" value="WNM26361.1"/>
    <property type="molecule type" value="Genomic_DNA"/>
</dbReference>
<dbReference type="Proteomes" id="UP001304125">
    <property type="component" value="Chromosome"/>
</dbReference>
<evidence type="ECO:0000256" key="1">
    <source>
        <dbReference type="ARBA" id="ARBA00004651"/>
    </source>
</evidence>
<feature type="transmembrane region" description="Helical" evidence="6">
    <location>
        <begin position="119"/>
        <end position="144"/>
    </location>
</feature>
<dbReference type="GO" id="GO:0005886">
    <property type="term" value="C:plasma membrane"/>
    <property type="evidence" value="ECO:0007669"/>
    <property type="project" value="UniProtKB-SubCell"/>
</dbReference>
<evidence type="ECO:0000256" key="2">
    <source>
        <dbReference type="ARBA" id="ARBA00022475"/>
    </source>
</evidence>
<keyword evidence="2" id="KW-1003">Cell membrane</keyword>
<name>A0AA96F4B6_9MICO</name>
<dbReference type="Pfam" id="PF17991">
    <property type="entry name" value="Thioredoxin_10"/>
    <property type="match status" value="1"/>
</dbReference>
<keyword evidence="4 6" id="KW-1133">Transmembrane helix</keyword>
<accession>A0AA96F8Y5</accession>
<feature type="transmembrane region" description="Helical" evidence="6">
    <location>
        <begin position="150"/>
        <end position="172"/>
    </location>
</feature>
<dbReference type="Gene3D" id="3.40.30.10">
    <property type="entry name" value="Glutaredoxin"/>
    <property type="match status" value="1"/>
</dbReference>
<evidence type="ECO:0000256" key="6">
    <source>
        <dbReference type="SAM" id="Phobius"/>
    </source>
</evidence>
<feature type="transmembrane region" description="Helical" evidence="6">
    <location>
        <begin position="6"/>
        <end position="31"/>
    </location>
</feature>
<dbReference type="InterPro" id="IPR050553">
    <property type="entry name" value="Thioredoxin_ResA/DsbE_sf"/>
</dbReference>
<dbReference type="PANTHER" id="PTHR42852:SF13">
    <property type="entry name" value="PROTEIN DIPZ"/>
    <property type="match status" value="1"/>
</dbReference>
<dbReference type="SUPFAM" id="SSF52833">
    <property type="entry name" value="Thioredoxin-like"/>
    <property type="match status" value="1"/>
</dbReference>
<dbReference type="EMBL" id="CP134879">
    <property type="protein sequence ID" value="WNM23484.1"/>
    <property type="molecule type" value="Genomic_DNA"/>
</dbReference>
<evidence type="ECO:0000313" key="10">
    <source>
        <dbReference type="Proteomes" id="UP001304125"/>
    </source>
</evidence>